<name>A0A3D9BR52_9FLAO</name>
<keyword evidence="2" id="KW-1185">Reference proteome</keyword>
<dbReference type="AlphaFoldDB" id="A0A3D9BR52"/>
<dbReference type="InterPro" id="IPR050708">
    <property type="entry name" value="T6SS_VgrG/RHS"/>
</dbReference>
<protein>
    <recommendedName>
        <fullName evidence="3">RHS repeat-associated core domain-containing protein</fullName>
    </recommendedName>
</protein>
<accession>A0A3D9BR52</accession>
<dbReference type="PANTHER" id="PTHR32305:SF15">
    <property type="entry name" value="PROTEIN RHSA-RELATED"/>
    <property type="match status" value="1"/>
</dbReference>
<dbReference type="NCBIfam" id="TIGR03696">
    <property type="entry name" value="Rhs_assc_core"/>
    <property type="match status" value="1"/>
</dbReference>
<organism evidence="1 2">
    <name type="scientific">Chryseobacterium piscium</name>
    <dbReference type="NCBI Taxonomy" id="333702"/>
    <lineage>
        <taxon>Bacteria</taxon>
        <taxon>Pseudomonadati</taxon>
        <taxon>Bacteroidota</taxon>
        <taxon>Flavobacteriia</taxon>
        <taxon>Flavobacteriales</taxon>
        <taxon>Weeksellaceae</taxon>
        <taxon>Chryseobacterium group</taxon>
        <taxon>Chryseobacterium</taxon>
    </lineage>
</organism>
<dbReference type="EMBL" id="QNVS01000009">
    <property type="protein sequence ID" value="REC55980.1"/>
    <property type="molecule type" value="Genomic_DNA"/>
</dbReference>
<comment type="caution">
    <text evidence="1">The sequence shown here is derived from an EMBL/GenBank/DDBJ whole genome shotgun (WGS) entry which is preliminary data.</text>
</comment>
<evidence type="ECO:0008006" key="3">
    <source>
        <dbReference type="Google" id="ProtNLM"/>
    </source>
</evidence>
<proteinExistence type="predicted"/>
<reference evidence="1 2" key="1">
    <citation type="journal article" date="2006" name="Int. J. Syst. Evol. Microbiol.">
        <title>Chryseobacterium piscium sp. nov., isolated from fish of the South Atlantic Ocean off South Africa.</title>
        <authorList>
            <person name="de Beer H."/>
            <person name="Hugo C.J."/>
            <person name="Jooste P.J."/>
            <person name="Vancanneyt M."/>
            <person name="Coenye T."/>
            <person name="Vandamme P."/>
        </authorList>
    </citation>
    <scope>NUCLEOTIDE SEQUENCE [LARGE SCALE GENOMIC DNA]</scope>
    <source>
        <strain evidence="1 2">CCUG 51923</strain>
    </source>
</reference>
<dbReference type="PANTHER" id="PTHR32305">
    <property type="match status" value="1"/>
</dbReference>
<gene>
    <name evidence="1" type="ORF">DRF62_04995</name>
</gene>
<dbReference type="InterPro" id="IPR022385">
    <property type="entry name" value="Rhs_assc_core"/>
</dbReference>
<dbReference type="Proteomes" id="UP000256512">
    <property type="component" value="Unassembled WGS sequence"/>
</dbReference>
<evidence type="ECO:0000313" key="1">
    <source>
        <dbReference type="EMBL" id="REC55980.1"/>
    </source>
</evidence>
<dbReference type="Gene3D" id="2.180.10.10">
    <property type="entry name" value="RHS repeat-associated core"/>
    <property type="match status" value="1"/>
</dbReference>
<evidence type="ECO:0000313" key="2">
    <source>
        <dbReference type="Proteomes" id="UP000256512"/>
    </source>
</evidence>
<sequence length="300" mass="32818">MLHNYTATTQNAYQHKYNGKELQETGMYDYGARMYMPDIGRWGVVDPMAEVMRRHSPYNYAFNNPINFVDPDGMKPGQIGVFNSTGHWDFDPNSTIMGSDFFGGSQYTPAMYVTNSFAMSFMYDGAGGNGGGNGGTDPVYGNALLNVTKTKLVNGKLIPTEYGFKPSVALLLSLLSGVSYDDIIGTAVTFKDYGMGALTTGDSPNAGTITNFDVNFNNIISFLDLMSHEVGHLPQLGDAGNNLKHLSKSGLGYVKSAINNRSVKYEDYHDKAPLEMTAEIGSINFKDFNNFVNKNIGKIN</sequence>